<dbReference type="EMBL" id="CP003600">
    <property type="protein sequence ID" value="AFY94931.1"/>
    <property type="molecule type" value="Genomic_DNA"/>
</dbReference>
<keyword evidence="1" id="KW-0472">Membrane</keyword>
<dbReference type="HOGENOM" id="CLU_126044_1_0_3"/>
<feature type="transmembrane region" description="Helical" evidence="1">
    <location>
        <begin position="76"/>
        <end position="101"/>
    </location>
</feature>
<sequence length="140" mass="16240">MSRVNPSEHSTSPADLDSQLDPTFKNQIDRLYSLTVYARWFVIILLWLTIGAYSLWELRYPISLIQEYFTWAAVKYGLAFQPIPAFGLAVCVGMTTGTLVWQSRNLIWGIPKKDRQQLAKQVRQIRQQGSSHPLWKWVVK</sequence>
<reference evidence="2 3" key="1">
    <citation type="submission" date="2012-05" db="EMBL/GenBank/DDBJ databases">
        <title>Finished chromosome of genome of Chamaesiphon sp. PCC 6605.</title>
        <authorList>
            <consortium name="US DOE Joint Genome Institute"/>
            <person name="Gugger M."/>
            <person name="Coursin T."/>
            <person name="Rippka R."/>
            <person name="Tandeau De Marsac N."/>
            <person name="Huntemann M."/>
            <person name="Wei C.-L."/>
            <person name="Han J."/>
            <person name="Detter J.C."/>
            <person name="Han C."/>
            <person name="Tapia R."/>
            <person name="Chen A."/>
            <person name="Kyrpides N."/>
            <person name="Mavromatis K."/>
            <person name="Markowitz V."/>
            <person name="Szeto E."/>
            <person name="Ivanova N."/>
            <person name="Pagani I."/>
            <person name="Pati A."/>
            <person name="Goodwin L."/>
            <person name="Nordberg H.P."/>
            <person name="Cantor M.N."/>
            <person name="Hua S.X."/>
            <person name="Woyke T."/>
            <person name="Kerfeld C.A."/>
        </authorList>
    </citation>
    <scope>NUCLEOTIDE SEQUENCE [LARGE SCALE GENOMIC DNA]</scope>
    <source>
        <strain evidence="3">ATCC 27169 / PCC 6605</strain>
    </source>
</reference>
<keyword evidence="3" id="KW-1185">Reference proteome</keyword>
<evidence type="ECO:0000256" key="1">
    <source>
        <dbReference type="SAM" id="Phobius"/>
    </source>
</evidence>
<dbReference type="PATRIC" id="fig|1173020.3.peg.4545"/>
<name>K9UKF9_CHAP6</name>
<accession>K9UKF9</accession>
<organism evidence="2 3">
    <name type="scientific">Chamaesiphon minutus (strain ATCC 27169 / PCC 6605)</name>
    <dbReference type="NCBI Taxonomy" id="1173020"/>
    <lineage>
        <taxon>Bacteria</taxon>
        <taxon>Bacillati</taxon>
        <taxon>Cyanobacteriota</taxon>
        <taxon>Cyanophyceae</taxon>
        <taxon>Gomontiellales</taxon>
        <taxon>Chamaesiphonaceae</taxon>
        <taxon>Chamaesiphon</taxon>
    </lineage>
</organism>
<dbReference type="OrthoDB" id="425848at2"/>
<dbReference type="STRING" id="1173020.Cha6605_3969"/>
<feature type="transmembrane region" description="Helical" evidence="1">
    <location>
        <begin position="36"/>
        <end position="56"/>
    </location>
</feature>
<dbReference type="RefSeq" id="WP_015161045.1">
    <property type="nucleotide sequence ID" value="NC_019697.1"/>
</dbReference>
<evidence type="ECO:0000313" key="3">
    <source>
        <dbReference type="Proteomes" id="UP000010366"/>
    </source>
</evidence>
<keyword evidence="1" id="KW-1133">Transmembrane helix</keyword>
<dbReference type="AlphaFoldDB" id="K9UKF9"/>
<keyword evidence="1" id="KW-0812">Transmembrane</keyword>
<gene>
    <name evidence="2" type="ORF">Cha6605_3969</name>
</gene>
<proteinExistence type="predicted"/>
<dbReference type="KEGG" id="cmp:Cha6605_3969"/>
<evidence type="ECO:0000313" key="2">
    <source>
        <dbReference type="EMBL" id="AFY94931.1"/>
    </source>
</evidence>
<protein>
    <submittedName>
        <fullName evidence="2">Uncharacterized protein</fullName>
    </submittedName>
</protein>
<dbReference type="Proteomes" id="UP000010366">
    <property type="component" value="Chromosome"/>
</dbReference>
<dbReference type="eggNOG" id="ENOG5031BER">
    <property type="taxonomic scope" value="Bacteria"/>
</dbReference>